<evidence type="ECO:0000313" key="9">
    <source>
        <dbReference type="EMBL" id="CAF2159479.1"/>
    </source>
</evidence>
<dbReference type="PROSITE" id="PS50068">
    <property type="entry name" value="LDLRA_2"/>
    <property type="match status" value="3"/>
</dbReference>
<keyword evidence="3" id="KW-0677">Repeat</keyword>
<protein>
    <submittedName>
        <fullName evidence="9">Uncharacterized protein</fullName>
    </submittedName>
</protein>
<dbReference type="PANTHER" id="PTHR24270">
    <property type="entry name" value="LOW-DENSITY LIPOPROTEIN RECEPTOR-RELATED"/>
    <property type="match status" value="1"/>
</dbReference>
<keyword evidence="6 7" id="KW-1015">Disulfide bond</keyword>
<evidence type="ECO:0000256" key="6">
    <source>
        <dbReference type="ARBA" id="ARBA00023157"/>
    </source>
</evidence>
<accession>A0A816YEL9</accession>
<evidence type="ECO:0000313" key="11">
    <source>
        <dbReference type="EMBL" id="CAF4099403.1"/>
    </source>
</evidence>
<dbReference type="Gene3D" id="4.10.400.10">
    <property type="entry name" value="Low-density Lipoprotein Receptor"/>
    <property type="match status" value="3"/>
</dbReference>
<evidence type="ECO:0000256" key="5">
    <source>
        <dbReference type="ARBA" id="ARBA00023136"/>
    </source>
</evidence>
<dbReference type="Proteomes" id="UP000663866">
    <property type="component" value="Unassembled WGS sequence"/>
</dbReference>
<keyword evidence="2" id="KW-0812">Transmembrane</keyword>
<dbReference type="Proteomes" id="UP000663856">
    <property type="component" value="Unassembled WGS sequence"/>
</dbReference>
<dbReference type="InterPro" id="IPR050685">
    <property type="entry name" value="LDLR"/>
</dbReference>
<evidence type="ECO:0000256" key="1">
    <source>
        <dbReference type="ARBA" id="ARBA00004167"/>
    </source>
</evidence>
<dbReference type="EMBL" id="CAJOBG010004189">
    <property type="protein sequence ID" value="CAF4099403.1"/>
    <property type="molecule type" value="Genomic_DNA"/>
</dbReference>
<comment type="caution">
    <text evidence="9">The sequence shown here is derived from an EMBL/GenBank/DDBJ whole genome shotgun (WGS) entry which is preliminary data.</text>
</comment>
<feature type="disulfide bond" evidence="7">
    <location>
        <begin position="112"/>
        <end position="124"/>
    </location>
</feature>
<keyword evidence="13" id="KW-1185">Reference proteome</keyword>
<comment type="caution">
    <text evidence="7">Lacks conserved residue(s) required for the propagation of feature annotation.</text>
</comment>
<dbReference type="CDD" id="cd00112">
    <property type="entry name" value="LDLa"/>
    <property type="match status" value="2"/>
</dbReference>
<dbReference type="EMBL" id="CAJOBI010002900">
    <property type="protein sequence ID" value="CAF3948891.1"/>
    <property type="molecule type" value="Genomic_DNA"/>
</dbReference>
<evidence type="ECO:0000256" key="2">
    <source>
        <dbReference type="ARBA" id="ARBA00022692"/>
    </source>
</evidence>
<proteinExistence type="predicted"/>
<dbReference type="InterPro" id="IPR002172">
    <property type="entry name" value="LDrepeatLR_classA_rpt"/>
</dbReference>
<evidence type="ECO:0000313" key="12">
    <source>
        <dbReference type="Proteomes" id="UP000663856"/>
    </source>
</evidence>
<name>A0A816YEL9_9BILA</name>
<evidence type="ECO:0000313" key="13">
    <source>
        <dbReference type="Proteomes" id="UP000663866"/>
    </source>
</evidence>
<comment type="subcellular location">
    <subcellularLocation>
        <location evidence="1">Membrane</location>
        <topology evidence="1">Single-pass membrane protein</topology>
    </subcellularLocation>
</comment>
<dbReference type="PRINTS" id="PR00261">
    <property type="entry name" value="LDLRECEPTOR"/>
</dbReference>
<keyword evidence="4" id="KW-1133">Transmembrane helix</keyword>
<gene>
    <name evidence="8" type="ORF">MBJ925_LOCUS29555</name>
    <name evidence="11" type="ORF">OVN521_LOCUS20811</name>
    <name evidence="10" type="ORF">SMN809_LOCUS9136</name>
    <name evidence="9" type="ORF">WKI299_LOCUS31956</name>
</gene>
<sequence>MNLLRDTSRYSCERNYATAHQFSSLRNARVNISTILHSWKSSLEQVERYSRYLNDLDQTDGYLCECIHMQSFGKHCEYQLPFETTFEATIQSQFNMKLIYSHGLQNYGSIVCYKTLRCKSGVLCIDWREICDGIQQCEYGYDEWNCDLLEMNRCDEGNEYRCMNGMCIPDEYFLDGEFDCLNWSDEIQFKNDKECIGDKPSAECDDRLCQLRQWSCGDGQCISDRWGFQKELSSDDECVSRREQYFMCEMNAKMIQWTMPNGLCDLSEEYTEPPTINRNESEQCEYLLKCALSQGVDKGCPCLESVDCVNYFQKNCTLEYIRYPAGGILGAYGSLLFIRDQLLNYAQPHLISINGTIRCRDALVTIRQNISFNTSWSAHRLVEEIFCSQKRNTSFSQIIPHMITDRCSRLDELTNICNESHQCLSITRLRDGFPDCLNGMDEKVLLSINQSCSTVQHHRFRCSINQATCLSVIALGDDVQHCENNYDELWLDSDFELKEMKCNQRQKVDCFRLRQYIDQSWKTININGDDRLINQNKISFRSYCDTFWNFRSKVDENRIECEQWWKCGEDQWQCRTGQCIDHQWLNDYEWDCADGSDEGEIFKKRIEWIAGVKGNISFNNELVMGFVSCNRTHLFPCLSLHRTLQHICLDFDRLGDGRIDCVRAIDERNTIEHCDRISMLGFHFKCISTNKCIPFWLHCFENYRCPNKVDDEQWCSYKQMSSTCSTVSDFVCVDGKCVKGGRCNREPDC</sequence>
<dbReference type="Proteomes" id="UP000676336">
    <property type="component" value="Unassembled WGS sequence"/>
</dbReference>
<feature type="disulfide bond" evidence="7">
    <location>
        <begin position="162"/>
        <end position="180"/>
    </location>
</feature>
<dbReference type="SUPFAM" id="SSF57424">
    <property type="entry name" value="LDL receptor-like module"/>
    <property type="match status" value="3"/>
</dbReference>
<dbReference type="GO" id="GO:0005886">
    <property type="term" value="C:plasma membrane"/>
    <property type="evidence" value="ECO:0007669"/>
    <property type="project" value="TreeGrafter"/>
</dbReference>
<feature type="disulfide bond" evidence="7">
    <location>
        <begin position="574"/>
        <end position="592"/>
    </location>
</feature>
<evidence type="ECO:0000256" key="7">
    <source>
        <dbReference type="PROSITE-ProRule" id="PRU00124"/>
    </source>
</evidence>
<dbReference type="InterPro" id="IPR036055">
    <property type="entry name" value="LDL_receptor-like_sf"/>
</dbReference>
<evidence type="ECO:0000313" key="8">
    <source>
        <dbReference type="EMBL" id="CAF2141189.1"/>
    </source>
</evidence>
<keyword evidence="5" id="KW-0472">Membrane</keyword>
<dbReference type="SMART" id="SM00192">
    <property type="entry name" value="LDLa"/>
    <property type="match status" value="6"/>
</dbReference>
<evidence type="ECO:0000256" key="4">
    <source>
        <dbReference type="ARBA" id="ARBA00022989"/>
    </source>
</evidence>
<organism evidence="9 12">
    <name type="scientific">Rotaria magnacalcarata</name>
    <dbReference type="NCBI Taxonomy" id="392030"/>
    <lineage>
        <taxon>Eukaryota</taxon>
        <taxon>Metazoa</taxon>
        <taxon>Spiralia</taxon>
        <taxon>Gnathifera</taxon>
        <taxon>Rotifera</taxon>
        <taxon>Eurotatoria</taxon>
        <taxon>Bdelloidea</taxon>
        <taxon>Philodinida</taxon>
        <taxon>Philodinidae</taxon>
        <taxon>Rotaria</taxon>
    </lineage>
</organism>
<evidence type="ECO:0000313" key="10">
    <source>
        <dbReference type="EMBL" id="CAF3948891.1"/>
    </source>
</evidence>
<dbReference type="Pfam" id="PF00057">
    <property type="entry name" value="Ldl_recept_a"/>
    <property type="match status" value="2"/>
</dbReference>
<feature type="disulfide bond" evidence="7">
    <location>
        <begin position="567"/>
        <end position="579"/>
    </location>
</feature>
<evidence type="ECO:0000256" key="3">
    <source>
        <dbReference type="ARBA" id="ARBA00022737"/>
    </source>
</evidence>
<dbReference type="GO" id="GO:0016192">
    <property type="term" value="P:vesicle-mediated transport"/>
    <property type="evidence" value="ECO:0007669"/>
    <property type="project" value="UniProtKB-ARBA"/>
</dbReference>
<reference evidence="9" key="1">
    <citation type="submission" date="2021-02" db="EMBL/GenBank/DDBJ databases">
        <authorList>
            <person name="Nowell W R."/>
        </authorList>
    </citation>
    <scope>NUCLEOTIDE SEQUENCE</scope>
</reference>
<dbReference type="EMBL" id="CAJNRF010014692">
    <property type="protein sequence ID" value="CAF2159479.1"/>
    <property type="molecule type" value="Genomic_DNA"/>
</dbReference>
<dbReference type="PANTHER" id="PTHR24270:SF62">
    <property type="entry name" value="LOW-DENSITY LIPOPROTEIN RECEPTOR-RELATED PROTEIN 2"/>
    <property type="match status" value="1"/>
</dbReference>
<dbReference type="Proteomes" id="UP000663824">
    <property type="component" value="Unassembled WGS sequence"/>
</dbReference>
<feature type="disulfide bond" evidence="7">
    <location>
        <begin position="131"/>
        <end position="146"/>
    </location>
</feature>
<dbReference type="AlphaFoldDB" id="A0A816YEL9"/>
<dbReference type="EMBL" id="CAJNRE010015808">
    <property type="protein sequence ID" value="CAF2141189.1"/>
    <property type="molecule type" value="Genomic_DNA"/>
</dbReference>